<dbReference type="OrthoDB" id="9805628at2"/>
<evidence type="ECO:0000313" key="9">
    <source>
        <dbReference type="EMBL" id="PRY25600.1"/>
    </source>
</evidence>
<evidence type="ECO:0000256" key="6">
    <source>
        <dbReference type="ARBA" id="ARBA00048212"/>
    </source>
</evidence>
<dbReference type="Gene3D" id="3.20.10.10">
    <property type="entry name" value="D-amino Acid Aminotransferase, subunit A, domain 2"/>
    <property type="match status" value="1"/>
</dbReference>
<dbReference type="PANTHER" id="PTHR42743:SF11">
    <property type="entry name" value="AMINODEOXYCHORISMATE LYASE"/>
    <property type="match status" value="1"/>
</dbReference>
<comment type="caution">
    <text evidence="9">The sequence shown here is derived from an EMBL/GenBank/DDBJ whole genome shotgun (WGS) entry which is preliminary data.</text>
</comment>
<dbReference type="InterPro" id="IPR036038">
    <property type="entry name" value="Aminotransferase-like"/>
</dbReference>
<evidence type="ECO:0000256" key="4">
    <source>
        <dbReference type="ARBA" id="ARBA00009320"/>
    </source>
</evidence>
<evidence type="ECO:0000256" key="7">
    <source>
        <dbReference type="ARBA" id="ARBA00048798"/>
    </source>
</evidence>
<reference evidence="9 10" key="1">
    <citation type="submission" date="2018-03" db="EMBL/GenBank/DDBJ databases">
        <title>Genomic Encyclopedia of Archaeal and Bacterial Type Strains, Phase II (KMG-II): from individual species to whole genera.</title>
        <authorList>
            <person name="Goeker M."/>
        </authorList>
    </citation>
    <scope>NUCLEOTIDE SEQUENCE [LARGE SCALE GENOMIC DNA]</scope>
    <source>
        <strain evidence="9 10">DSM 28354</strain>
    </source>
</reference>
<comment type="similarity">
    <text evidence="4">Belongs to the class-IV pyridoxal-phosphate-dependent aminotransferase family.</text>
</comment>
<protein>
    <recommendedName>
        <fullName evidence="5">branched-chain-amino-acid transaminase</fullName>
        <ecNumber evidence="5">2.6.1.42</ecNumber>
    </recommendedName>
</protein>
<keyword evidence="10" id="KW-1185">Reference proteome</keyword>
<dbReference type="AlphaFoldDB" id="A0A2T0RWS3"/>
<comment type="pathway">
    <text evidence="1">Amino-acid biosynthesis; L-isoleucine biosynthesis; L-isoleucine from 2-oxobutanoate: step 4/4.</text>
</comment>
<dbReference type="PANTHER" id="PTHR42743">
    <property type="entry name" value="AMINO-ACID AMINOTRANSFERASE"/>
    <property type="match status" value="1"/>
</dbReference>
<dbReference type="GO" id="GO:0004084">
    <property type="term" value="F:branched-chain-amino-acid transaminase activity"/>
    <property type="evidence" value="ECO:0007669"/>
    <property type="project" value="UniProtKB-EC"/>
</dbReference>
<dbReference type="InterPro" id="IPR043131">
    <property type="entry name" value="BCAT-like_N"/>
</dbReference>
<dbReference type="EMBL" id="PVTE01000037">
    <property type="protein sequence ID" value="PRY25600.1"/>
    <property type="molecule type" value="Genomic_DNA"/>
</dbReference>
<comment type="pathway">
    <text evidence="3">Amino-acid biosynthesis; L-leucine biosynthesis; L-leucine from 3-methyl-2-oxobutanoate: step 4/4.</text>
</comment>
<evidence type="ECO:0000256" key="2">
    <source>
        <dbReference type="ARBA" id="ARBA00004931"/>
    </source>
</evidence>
<gene>
    <name evidence="9" type="ORF">CLV58_1371</name>
</gene>
<sequence>MSLVYNSTILADDTLSLPPADRAFQYGDGLFETIRYERGRVWFWPDHVARLQAGMTALHLDWPANLTADGLHNQLLGLLGRNGLTDTTARIKIQVWRQPGGLYTPATSQTNYLLTARAGHPFAITQKPKIRVYDTFRLHNSPVSAHKTLNSLPYVLAGIYKVQQQLDDVLLLNTDGHLAECQAANLFWLTDNVLYTPDLKTGCIDGTARKQLLRLFPDQQQGFFIPDVLSTADVVFSANVMGIQVFSGAFTTAQHTRLVSAFTDTAV</sequence>
<dbReference type="Gene3D" id="3.30.470.10">
    <property type="match status" value="1"/>
</dbReference>
<evidence type="ECO:0000256" key="8">
    <source>
        <dbReference type="ARBA" id="ARBA00049229"/>
    </source>
</evidence>
<proteinExistence type="inferred from homology"/>
<name>A0A2T0RWS3_9BACT</name>
<dbReference type="GO" id="GO:0046394">
    <property type="term" value="P:carboxylic acid biosynthetic process"/>
    <property type="evidence" value="ECO:0007669"/>
    <property type="project" value="UniProtKB-ARBA"/>
</dbReference>
<keyword evidence="9" id="KW-0032">Aminotransferase</keyword>
<dbReference type="Proteomes" id="UP000238375">
    <property type="component" value="Unassembled WGS sequence"/>
</dbReference>
<evidence type="ECO:0000313" key="10">
    <source>
        <dbReference type="Proteomes" id="UP000238375"/>
    </source>
</evidence>
<dbReference type="SUPFAM" id="SSF56752">
    <property type="entry name" value="D-aminoacid aminotransferase-like PLP-dependent enzymes"/>
    <property type="match status" value="1"/>
</dbReference>
<dbReference type="InterPro" id="IPR001544">
    <property type="entry name" value="Aminotrans_IV"/>
</dbReference>
<dbReference type="Pfam" id="PF01063">
    <property type="entry name" value="Aminotran_4"/>
    <property type="match status" value="1"/>
</dbReference>
<keyword evidence="9" id="KW-0456">Lyase</keyword>
<evidence type="ECO:0000256" key="3">
    <source>
        <dbReference type="ARBA" id="ARBA00005072"/>
    </source>
</evidence>
<comment type="catalytic activity">
    <reaction evidence="7">
        <text>L-isoleucine + 2-oxoglutarate = (S)-3-methyl-2-oxopentanoate + L-glutamate</text>
        <dbReference type="Rhea" id="RHEA:24801"/>
        <dbReference type="ChEBI" id="CHEBI:16810"/>
        <dbReference type="ChEBI" id="CHEBI:29985"/>
        <dbReference type="ChEBI" id="CHEBI:35146"/>
        <dbReference type="ChEBI" id="CHEBI:58045"/>
        <dbReference type="EC" id="2.6.1.42"/>
    </reaction>
</comment>
<accession>A0A2T0RWS3</accession>
<comment type="pathway">
    <text evidence="2">Amino-acid biosynthesis; L-valine biosynthesis; L-valine from pyruvate: step 4/4.</text>
</comment>
<evidence type="ECO:0000256" key="5">
    <source>
        <dbReference type="ARBA" id="ARBA00013053"/>
    </source>
</evidence>
<comment type="catalytic activity">
    <reaction evidence="6">
        <text>L-valine + 2-oxoglutarate = 3-methyl-2-oxobutanoate + L-glutamate</text>
        <dbReference type="Rhea" id="RHEA:24813"/>
        <dbReference type="ChEBI" id="CHEBI:11851"/>
        <dbReference type="ChEBI" id="CHEBI:16810"/>
        <dbReference type="ChEBI" id="CHEBI:29985"/>
        <dbReference type="ChEBI" id="CHEBI:57762"/>
        <dbReference type="EC" id="2.6.1.42"/>
    </reaction>
</comment>
<evidence type="ECO:0000256" key="1">
    <source>
        <dbReference type="ARBA" id="ARBA00004824"/>
    </source>
</evidence>
<keyword evidence="9" id="KW-0808">Transferase</keyword>
<dbReference type="RefSeq" id="WP_106140661.1">
    <property type="nucleotide sequence ID" value="NZ_PVTE01000037.1"/>
</dbReference>
<dbReference type="InterPro" id="IPR043132">
    <property type="entry name" value="BCAT-like_C"/>
</dbReference>
<organism evidence="9 10">
    <name type="scientific">Spirosoma oryzae</name>
    <dbReference type="NCBI Taxonomy" id="1469603"/>
    <lineage>
        <taxon>Bacteria</taxon>
        <taxon>Pseudomonadati</taxon>
        <taxon>Bacteroidota</taxon>
        <taxon>Cytophagia</taxon>
        <taxon>Cytophagales</taxon>
        <taxon>Cytophagaceae</taxon>
        <taxon>Spirosoma</taxon>
    </lineage>
</organism>
<dbReference type="GO" id="GO:0016829">
    <property type="term" value="F:lyase activity"/>
    <property type="evidence" value="ECO:0007669"/>
    <property type="project" value="UniProtKB-KW"/>
</dbReference>
<dbReference type="EC" id="2.6.1.42" evidence="5"/>
<comment type="catalytic activity">
    <reaction evidence="8">
        <text>L-leucine + 2-oxoglutarate = 4-methyl-2-oxopentanoate + L-glutamate</text>
        <dbReference type="Rhea" id="RHEA:18321"/>
        <dbReference type="ChEBI" id="CHEBI:16810"/>
        <dbReference type="ChEBI" id="CHEBI:17865"/>
        <dbReference type="ChEBI" id="CHEBI:29985"/>
        <dbReference type="ChEBI" id="CHEBI:57427"/>
        <dbReference type="EC" id="2.6.1.42"/>
    </reaction>
</comment>
<dbReference type="InterPro" id="IPR050571">
    <property type="entry name" value="Class-IV_PLP-Dep_Aminotrnsfr"/>
</dbReference>